<dbReference type="InterPro" id="IPR000873">
    <property type="entry name" value="AMP-dep_synth/lig_dom"/>
</dbReference>
<keyword evidence="1" id="KW-0436">Ligase</keyword>
<dbReference type="PANTHER" id="PTHR43272:SF32">
    <property type="entry name" value="AMP-DEPENDENT SYNTHETASE_LIGASE DOMAIN-CONTAINING PROTEIN"/>
    <property type="match status" value="1"/>
</dbReference>
<protein>
    <recommendedName>
        <fullName evidence="4">AMP-dependent synthetase/ligase domain-containing protein</fullName>
    </recommendedName>
</protein>
<name>A0A7S3QBU7_9STRA</name>
<keyword evidence="3" id="KW-0443">Lipid metabolism</keyword>
<dbReference type="InterPro" id="IPR042099">
    <property type="entry name" value="ANL_N_sf"/>
</dbReference>
<keyword evidence="2" id="KW-0276">Fatty acid metabolism</keyword>
<evidence type="ECO:0000313" key="5">
    <source>
        <dbReference type="EMBL" id="CAE0472483.1"/>
    </source>
</evidence>
<dbReference type="AlphaFoldDB" id="A0A7S3QBU7"/>
<gene>
    <name evidence="5" type="ORF">CDEB00056_LOCUS17336</name>
</gene>
<dbReference type="GO" id="GO:0004467">
    <property type="term" value="F:long-chain fatty acid-CoA ligase activity"/>
    <property type="evidence" value="ECO:0007669"/>
    <property type="project" value="TreeGrafter"/>
</dbReference>
<evidence type="ECO:0000256" key="3">
    <source>
        <dbReference type="ARBA" id="ARBA00023098"/>
    </source>
</evidence>
<dbReference type="Pfam" id="PF00501">
    <property type="entry name" value="AMP-binding"/>
    <property type="match status" value="1"/>
</dbReference>
<proteinExistence type="predicted"/>
<dbReference type="EMBL" id="HBIO01022552">
    <property type="protein sequence ID" value="CAE0472483.1"/>
    <property type="molecule type" value="Transcribed_RNA"/>
</dbReference>
<accession>A0A7S3QBU7</accession>
<reference evidence="5" key="1">
    <citation type="submission" date="2021-01" db="EMBL/GenBank/DDBJ databases">
        <authorList>
            <person name="Corre E."/>
            <person name="Pelletier E."/>
            <person name="Niang G."/>
            <person name="Scheremetjew M."/>
            <person name="Finn R."/>
            <person name="Kale V."/>
            <person name="Holt S."/>
            <person name="Cochrane G."/>
            <person name="Meng A."/>
            <person name="Brown T."/>
            <person name="Cohen L."/>
        </authorList>
    </citation>
    <scope>NUCLEOTIDE SEQUENCE</scope>
    <source>
        <strain evidence="5">MM31A-1</strain>
    </source>
</reference>
<evidence type="ECO:0000259" key="4">
    <source>
        <dbReference type="Pfam" id="PF00501"/>
    </source>
</evidence>
<dbReference type="SUPFAM" id="SSF56801">
    <property type="entry name" value="Acetyl-CoA synthetase-like"/>
    <property type="match status" value="1"/>
</dbReference>
<dbReference type="PROSITE" id="PS00455">
    <property type="entry name" value="AMP_BINDING"/>
    <property type="match status" value="1"/>
</dbReference>
<evidence type="ECO:0000256" key="1">
    <source>
        <dbReference type="ARBA" id="ARBA00022598"/>
    </source>
</evidence>
<dbReference type="Gene3D" id="3.40.50.12780">
    <property type="entry name" value="N-terminal domain of ligase-like"/>
    <property type="match status" value="1"/>
</dbReference>
<dbReference type="GO" id="GO:0005783">
    <property type="term" value="C:endoplasmic reticulum"/>
    <property type="evidence" value="ECO:0007669"/>
    <property type="project" value="TreeGrafter"/>
</dbReference>
<organism evidence="5">
    <name type="scientific">Chaetoceros debilis</name>
    <dbReference type="NCBI Taxonomy" id="122233"/>
    <lineage>
        <taxon>Eukaryota</taxon>
        <taxon>Sar</taxon>
        <taxon>Stramenopiles</taxon>
        <taxon>Ochrophyta</taxon>
        <taxon>Bacillariophyta</taxon>
        <taxon>Coscinodiscophyceae</taxon>
        <taxon>Chaetocerotophycidae</taxon>
        <taxon>Chaetocerotales</taxon>
        <taxon>Chaetocerotaceae</taxon>
        <taxon>Chaetoceros</taxon>
    </lineage>
</organism>
<dbReference type="InterPro" id="IPR020845">
    <property type="entry name" value="AMP-binding_CS"/>
</dbReference>
<sequence>MTDTSSLPFATHKKDQPVKIRLGEGLAGVEPQTIIQAFDNVVEKFGEKPALHQKIMKAGESAADTPWTTWTFQEYRNNVDSFAKSLLSIGFEKFDMVNILGFNAPEWHFANFGAIMAGGIAAGIYSTNGPDGCKYISEHSEAKVVVVEGVKQLEKYYSMASDLSHLKAIVMYGPDELPADVSQKLSVPVYTFADFLKLGESVLDSALTDIGEAQNPGDVTTLIYTSGTTGPPKAVMITHDNITWTANAQLKTMGRPLDNDDHMISYLPLSHIAAQMLDMHCPMQRGVQIWFAQPDALRGSLGATLKDVRPTIFFGVPRVWEKIYDKMQIVGKSTTGFKKTMSTWAKGQAAEYWENHQFEGNQSKPLLYPIAQLLLGKVRVALGLDRCMACYVSAAPIEVKILEYFASIDIPILELFGQSECSGPHCTNSPSGWKIGSIGRPLEGTISKLDPNNGELIYSGRHVFAGYMSMEDKTKETVDSDGFLHSGDVVSIDDCLQNGVPNTGFMHITGRIKEIIITAGGENIPPVLIEDQMKAAMPALSNAMAIGDKRKFLTILFCLQVEINEETGMPTEKLTGEALETSKKIGSSATTTIEAQTCDKWKKYFDDGMKVANGNAASRAQNVGKWALLDGDFTEPGGELTPTLKLKRSVAADKYSEVIEALYA</sequence>
<evidence type="ECO:0000256" key="2">
    <source>
        <dbReference type="ARBA" id="ARBA00022832"/>
    </source>
</evidence>
<dbReference type="PANTHER" id="PTHR43272">
    <property type="entry name" value="LONG-CHAIN-FATTY-ACID--COA LIGASE"/>
    <property type="match status" value="1"/>
</dbReference>
<feature type="domain" description="AMP-dependent synthetase/ligase" evidence="4">
    <location>
        <begin position="38"/>
        <end position="467"/>
    </location>
</feature>
<dbReference type="GO" id="GO:0016020">
    <property type="term" value="C:membrane"/>
    <property type="evidence" value="ECO:0007669"/>
    <property type="project" value="TreeGrafter"/>
</dbReference>